<dbReference type="SUPFAM" id="SSF56112">
    <property type="entry name" value="Protein kinase-like (PK-like)"/>
    <property type="match status" value="1"/>
</dbReference>
<dbReference type="GO" id="GO:0004016">
    <property type="term" value="F:adenylate cyclase activity"/>
    <property type="evidence" value="ECO:0007669"/>
    <property type="project" value="TreeGrafter"/>
</dbReference>
<dbReference type="Gene3D" id="3.30.70.1230">
    <property type="entry name" value="Nucleotide cyclase"/>
    <property type="match status" value="1"/>
</dbReference>
<dbReference type="GO" id="GO:0004383">
    <property type="term" value="F:guanylate cyclase activity"/>
    <property type="evidence" value="ECO:0007669"/>
    <property type="project" value="UniProtKB-EC"/>
</dbReference>
<reference evidence="19" key="1">
    <citation type="submission" date="2020-01" db="EMBL/GenBank/DDBJ databases">
        <title>Draft genome sequence of the Termite Coptotermes fromosanus.</title>
        <authorList>
            <person name="Itakura S."/>
            <person name="Yosikawa Y."/>
            <person name="Umezawa K."/>
        </authorList>
    </citation>
    <scope>NUCLEOTIDE SEQUENCE [LARGE SCALE GENOMIC DNA]</scope>
</reference>
<organism evidence="18 19">
    <name type="scientific">Coptotermes formosanus</name>
    <name type="common">Formosan subterranean termite</name>
    <dbReference type="NCBI Taxonomy" id="36987"/>
    <lineage>
        <taxon>Eukaryota</taxon>
        <taxon>Metazoa</taxon>
        <taxon>Ecdysozoa</taxon>
        <taxon>Arthropoda</taxon>
        <taxon>Hexapoda</taxon>
        <taxon>Insecta</taxon>
        <taxon>Pterygota</taxon>
        <taxon>Neoptera</taxon>
        <taxon>Polyneoptera</taxon>
        <taxon>Dictyoptera</taxon>
        <taxon>Blattodea</taxon>
        <taxon>Blattoidea</taxon>
        <taxon>Termitoidae</taxon>
        <taxon>Rhinotermitidae</taxon>
        <taxon>Coptotermes</taxon>
    </lineage>
</organism>
<dbReference type="CDD" id="cd07302">
    <property type="entry name" value="CHD"/>
    <property type="match status" value="1"/>
</dbReference>
<dbReference type="FunFam" id="1.10.510.10:FF:000801">
    <property type="entry name" value="Guanylate cyclase"/>
    <property type="match status" value="1"/>
</dbReference>
<feature type="compositionally biased region" description="Polar residues" evidence="14">
    <location>
        <begin position="364"/>
        <end position="406"/>
    </location>
</feature>
<protein>
    <recommendedName>
        <fullName evidence="3 12">Guanylate cyclase</fullName>
        <ecNumber evidence="3 12">4.6.1.2</ecNumber>
    </recommendedName>
</protein>
<comment type="caution">
    <text evidence="18">The sequence shown here is derived from an EMBL/GenBank/DDBJ whole genome shotgun (WGS) entry which is preliminary data.</text>
</comment>
<evidence type="ECO:0000313" key="18">
    <source>
        <dbReference type="EMBL" id="GFG32062.1"/>
    </source>
</evidence>
<feature type="domain" description="Guanylate cyclase" evidence="17">
    <location>
        <begin position="1049"/>
        <end position="1178"/>
    </location>
</feature>
<evidence type="ECO:0000256" key="4">
    <source>
        <dbReference type="ARBA" id="ARBA00022692"/>
    </source>
</evidence>
<keyword evidence="8" id="KW-0325">Glycoprotein</keyword>
<feature type="compositionally biased region" description="Low complexity" evidence="14">
    <location>
        <begin position="328"/>
        <end position="337"/>
    </location>
</feature>
<dbReference type="GO" id="GO:0007168">
    <property type="term" value="P:receptor guanylyl cyclase signaling pathway"/>
    <property type="evidence" value="ECO:0007669"/>
    <property type="project" value="TreeGrafter"/>
</dbReference>
<gene>
    <name evidence="18" type="ORF">Cfor_08556</name>
</gene>
<dbReference type="InterPro" id="IPR018297">
    <property type="entry name" value="A/G_cyclase_CS"/>
</dbReference>
<evidence type="ECO:0000256" key="13">
    <source>
        <dbReference type="SAM" id="Coils"/>
    </source>
</evidence>
<evidence type="ECO:0000256" key="8">
    <source>
        <dbReference type="ARBA" id="ARBA00023180"/>
    </source>
</evidence>
<dbReference type="InParanoid" id="A0A6L2PLT4"/>
<keyword evidence="6 15" id="KW-1133">Transmembrane helix</keyword>
<feature type="coiled-coil region" evidence="13">
    <location>
        <begin position="986"/>
        <end position="1017"/>
    </location>
</feature>
<evidence type="ECO:0000259" key="17">
    <source>
        <dbReference type="PROSITE" id="PS50125"/>
    </source>
</evidence>
<evidence type="ECO:0000256" key="12">
    <source>
        <dbReference type="RuleBase" id="RU003431"/>
    </source>
</evidence>
<evidence type="ECO:0000313" key="19">
    <source>
        <dbReference type="Proteomes" id="UP000502823"/>
    </source>
</evidence>
<dbReference type="SUPFAM" id="SSF53822">
    <property type="entry name" value="Periplasmic binding protein-like I"/>
    <property type="match status" value="1"/>
</dbReference>
<keyword evidence="9 11" id="KW-0456">Lyase</keyword>
<dbReference type="Gene3D" id="3.40.50.2300">
    <property type="match status" value="2"/>
</dbReference>
<dbReference type="Pfam" id="PF00211">
    <property type="entry name" value="Guanylate_cyc"/>
    <property type="match status" value="1"/>
</dbReference>
<evidence type="ECO:0000256" key="1">
    <source>
        <dbReference type="ARBA" id="ARBA00001436"/>
    </source>
</evidence>
<evidence type="ECO:0000256" key="9">
    <source>
        <dbReference type="ARBA" id="ARBA00023239"/>
    </source>
</evidence>
<dbReference type="GO" id="GO:0035556">
    <property type="term" value="P:intracellular signal transduction"/>
    <property type="evidence" value="ECO:0007669"/>
    <property type="project" value="InterPro"/>
</dbReference>
<dbReference type="PROSITE" id="PS50125">
    <property type="entry name" value="GUANYLATE_CYCLASE_2"/>
    <property type="match status" value="1"/>
</dbReference>
<evidence type="ECO:0000256" key="7">
    <source>
        <dbReference type="ARBA" id="ARBA00023136"/>
    </source>
</evidence>
<feature type="transmembrane region" description="Helical" evidence="15">
    <location>
        <begin position="615"/>
        <end position="636"/>
    </location>
</feature>
<feature type="non-terminal residue" evidence="18">
    <location>
        <position position="1"/>
    </location>
</feature>
<feature type="compositionally biased region" description="Low complexity" evidence="14">
    <location>
        <begin position="1254"/>
        <end position="1264"/>
    </location>
</feature>
<evidence type="ECO:0000256" key="5">
    <source>
        <dbReference type="ARBA" id="ARBA00022741"/>
    </source>
</evidence>
<dbReference type="Pfam" id="PF01094">
    <property type="entry name" value="ANF_receptor"/>
    <property type="match status" value="1"/>
</dbReference>
<dbReference type="PANTHER" id="PTHR11920">
    <property type="entry name" value="GUANYLYL CYCLASE"/>
    <property type="match status" value="1"/>
</dbReference>
<dbReference type="EMBL" id="BLKM01011093">
    <property type="protein sequence ID" value="GFG32062.1"/>
    <property type="molecule type" value="Genomic_DNA"/>
</dbReference>
<sequence>EEEEDKQSHLQQQNALSEAPRRHSMALCDVTRLWYSLLVLVVGLLILVTAEMFMKKEQRSAVSESTGSRTVLFLREICSQPHVNVTRLEGLASQFIASVEDSDPMKVDILSKSVVCEDMHRELTALLEALSDSSTTALIGSVEPALCETVAKLATHRKKPFITWSCQQNPPSDPDKYPTFFRIVPSLSATADALATIVSHFRWKYVAIITTGEYHTLYNTGWWLQLAHTVDITLRKEGLIVRHHIVLPDTSMSVDRLTVTLEPLQSSPSRVIILCLPLLGSTLTDNLLSAVNSLKLAQLLNTTLIAVHLTSVTPFLRVPSANSRTFSTREPTTTAPATQPPSPEGYTYLQNSRSNTRRSPKHASAQTRKVSQPSHGTTTSDILSTSQYAGTSPRTDSASRATQTRKLSGPLADGDTANILESSIHTGSRWERYSPPEDMSQATKRAMLVLTVTERGVSMEELFSQIPTAGNFSRYLEDEEDLWQHVKEGLKMLLNTRIRTHQEDAAVQQNSSCAEEMCVYQFVLLDWFEELMNTTTSNMLVARWRPLLQIEASNRHRTNNTIVGSRFLLTPLVPLLKDWPRTKQESVTCDLGDDDVCVGPDQTGGSELIMKGAHIAAIAICSAICVAVLIVAGAVARKQLLKKRMSKGPYKIILTPSDFVFPHVPDTLRVDEGIEAMLCCWLQQLQEFGGPEVDKPDLLKGSIGSLRSHPQVKSAGSTSSLARNFLMDPKARYNGDLVQLKEIPLQGAFELKSKAMDVLVTMHGLRHENLNVMIGCLTDPNRPALVLEWCSRGSLEDVLVQDEIKLDWSFRLSLLTDLVRGMRYLHSSPIRIHGYLTSRNCVIDARWVLKITDYGLPAFYEAQNITPPSKTARDLLWTAPELLRSPALRKTGTQPADVYSFGIIMQEVVVRGEPFCMLSLSPEDIIEKVKRPPPLIRPSVSKGAAPPEAINIMRQCWAEQAEMRPDFNAVYDLFKKLNHGRKVNFVDTMFQMLEKYSNNLEELIRERTEQLDMEKKKTEQLLNRMLPNSVAEKLKLGMPVDPEDFREVTIYFSDIVGFTTISAYSTPFEVVDLLNDLYTCFDATINAYNVYKVETIGDAYMVVGGLPVRIPDHADQIATMALDLLHQSGRFKIRHLPYTPLRLRIGLHTGPCCAGVVGLTMPRYCLFGDTVNTASRMESTGSAWRIHLSQATKEQLDKVGRFQLEYRGEIDVKGKGKMHTYWLLGKAGFEKQLPTPPPIELDVRLIDISRAGSSGAAAECGGRSVAPCRSEDSSSGDVSAAGGLTPPANVTEAKVKSTPEQQLSVPALRSSEQPSDSNSNSQILASELKSVKVNAAIHNEKLNSKDDVKFSEDVISEQGELSHKKTISRKDQESLKSVESNKIPDFTNQLSGAACVVRNSASDNQMACGSGVSASEVAAALLGVTASTQSINNSSIPFRAGNRHRRGINSQEEDLSSAYNHYRCLSPSENLNHHNHYVKSHHGTGGTGLAPNRFLKRQFSLDRGDEPPVHILTGAASMSTVTLDSAASVGTPRAASTGRLFKQNSAGAAHDLERIEEIPLMSTAGRASPRPGHPNVNYFRQRCELPPFSSPSLSVSVESLN</sequence>
<dbReference type="PANTHER" id="PTHR11920:SF462">
    <property type="entry name" value="GUANYLATE CYCLASE"/>
    <property type="match status" value="1"/>
</dbReference>
<dbReference type="GO" id="GO:0005524">
    <property type="term" value="F:ATP binding"/>
    <property type="evidence" value="ECO:0007669"/>
    <property type="project" value="InterPro"/>
</dbReference>
<accession>A0A6L2PLT4</accession>
<name>A0A6L2PLT4_COPFO</name>
<evidence type="ECO:0000256" key="3">
    <source>
        <dbReference type="ARBA" id="ARBA00012202"/>
    </source>
</evidence>
<dbReference type="PROSITE" id="PS00452">
    <property type="entry name" value="GUANYLATE_CYCLASE_1"/>
    <property type="match status" value="1"/>
</dbReference>
<dbReference type="InterPro" id="IPR001054">
    <property type="entry name" value="A/G_cyclase"/>
</dbReference>
<dbReference type="GO" id="GO:0001653">
    <property type="term" value="F:peptide receptor activity"/>
    <property type="evidence" value="ECO:0007669"/>
    <property type="project" value="TreeGrafter"/>
</dbReference>
<keyword evidence="10 12" id="KW-0141">cGMP biosynthesis</keyword>
<keyword evidence="5" id="KW-0547">Nucleotide-binding</keyword>
<dbReference type="InterPro" id="IPR000719">
    <property type="entry name" value="Prot_kinase_dom"/>
</dbReference>
<comment type="subcellular location">
    <subcellularLocation>
        <location evidence="2">Membrane</location>
        <topology evidence="2">Single-pass type I membrane protein</topology>
    </subcellularLocation>
</comment>
<feature type="region of interest" description="Disordered" evidence="14">
    <location>
        <begin position="323"/>
        <end position="416"/>
    </location>
</feature>
<keyword evidence="4 15" id="KW-0812">Transmembrane</keyword>
<dbReference type="Proteomes" id="UP000502823">
    <property type="component" value="Unassembled WGS sequence"/>
</dbReference>
<comment type="catalytic activity">
    <reaction evidence="1 12">
        <text>GTP = 3',5'-cyclic GMP + diphosphate</text>
        <dbReference type="Rhea" id="RHEA:13665"/>
        <dbReference type="ChEBI" id="CHEBI:33019"/>
        <dbReference type="ChEBI" id="CHEBI:37565"/>
        <dbReference type="ChEBI" id="CHEBI:57746"/>
        <dbReference type="EC" id="4.6.1.2"/>
    </reaction>
</comment>
<dbReference type="Gene3D" id="1.10.510.10">
    <property type="entry name" value="Transferase(Phosphotransferase) domain 1"/>
    <property type="match status" value="1"/>
</dbReference>
<dbReference type="SMART" id="SM00044">
    <property type="entry name" value="CYCc"/>
    <property type="match status" value="1"/>
</dbReference>
<feature type="transmembrane region" description="Helical" evidence="15">
    <location>
        <begin position="33"/>
        <end position="53"/>
    </location>
</feature>
<keyword evidence="19" id="KW-1185">Reference proteome</keyword>
<evidence type="ECO:0000256" key="15">
    <source>
        <dbReference type="SAM" id="Phobius"/>
    </source>
</evidence>
<evidence type="ECO:0000256" key="2">
    <source>
        <dbReference type="ARBA" id="ARBA00004479"/>
    </source>
</evidence>
<evidence type="ECO:0000256" key="6">
    <source>
        <dbReference type="ARBA" id="ARBA00022989"/>
    </source>
</evidence>
<dbReference type="InterPro" id="IPR029787">
    <property type="entry name" value="Nucleotide_cyclase"/>
</dbReference>
<feature type="domain" description="Protein kinase" evidence="16">
    <location>
        <begin position="707"/>
        <end position="974"/>
    </location>
</feature>
<dbReference type="FunCoup" id="A0A6L2PLT4">
    <property type="interactions" value="121"/>
</dbReference>
<dbReference type="InterPro" id="IPR001828">
    <property type="entry name" value="ANF_lig-bd_rcpt"/>
</dbReference>
<dbReference type="PROSITE" id="PS50011">
    <property type="entry name" value="PROTEIN_KINASE_DOM"/>
    <property type="match status" value="1"/>
</dbReference>
<keyword evidence="7 15" id="KW-0472">Membrane</keyword>
<dbReference type="GO" id="GO:0004672">
    <property type="term" value="F:protein kinase activity"/>
    <property type="evidence" value="ECO:0007669"/>
    <property type="project" value="InterPro"/>
</dbReference>
<feature type="region of interest" description="Disordered" evidence="14">
    <location>
        <begin position="1254"/>
        <end position="1320"/>
    </location>
</feature>
<dbReference type="InterPro" id="IPR050401">
    <property type="entry name" value="Cyclic_nucleotide_synthase"/>
</dbReference>
<dbReference type="Pfam" id="PF07714">
    <property type="entry name" value="PK_Tyr_Ser-Thr"/>
    <property type="match status" value="1"/>
</dbReference>
<dbReference type="InterPro" id="IPR011009">
    <property type="entry name" value="Kinase-like_dom_sf"/>
</dbReference>
<evidence type="ECO:0000256" key="14">
    <source>
        <dbReference type="SAM" id="MobiDB-lite"/>
    </source>
</evidence>
<evidence type="ECO:0000256" key="10">
    <source>
        <dbReference type="ARBA" id="ARBA00023293"/>
    </source>
</evidence>
<evidence type="ECO:0000256" key="11">
    <source>
        <dbReference type="RuleBase" id="RU000405"/>
    </source>
</evidence>
<dbReference type="SUPFAM" id="SSF55073">
    <property type="entry name" value="Nucleotide cyclase"/>
    <property type="match status" value="1"/>
</dbReference>
<proteinExistence type="inferred from homology"/>
<dbReference type="InterPro" id="IPR001245">
    <property type="entry name" value="Ser-Thr/Tyr_kinase_cat_dom"/>
</dbReference>
<dbReference type="EC" id="4.6.1.2" evidence="3 12"/>
<feature type="compositionally biased region" description="Low complexity" evidence="14">
    <location>
        <begin position="1310"/>
        <end position="1320"/>
    </location>
</feature>
<comment type="similarity">
    <text evidence="11">Belongs to the adenylyl cyclase class-4/guanylyl cyclase family.</text>
</comment>
<evidence type="ECO:0000259" key="16">
    <source>
        <dbReference type="PROSITE" id="PS50011"/>
    </source>
</evidence>
<dbReference type="GO" id="GO:0005886">
    <property type="term" value="C:plasma membrane"/>
    <property type="evidence" value="ECO:0007669"/>
    <property type="project" value="TreeGrafter"/>
</dbReference>
<dbReference type="OrthoDB" id="1890790at2759"/>
<dbReference type="FunFam" id="3.30.70.1230:FF:000039">
    <property type="entry name" value="Guanylate cyclase"/>
    <property type="match status" value="1"/>
</dbReference>
<dbReference type="InterPro" id="IPR028082">
    <property type="entry name" value="Peripla_BP_I"/>
</dbReference>
<feature type="compositionally biased region" description="Low complexity" evidence="14">
    <location>
        <begin position="1273"/>
        <end position="1283"/>
    </location>
</feature>
<keyword evidence="13" id="KW-0175">Coiled coil</keyword>